<dbReference type="Pfam" id="PF08531">
    <property type="entry name" value="Bac_rhamnosid_N"/>
    <property type="match status" value="1"/>
</dbReference>
<dbReference type="InterPro" id="IPR035396">
    <property type="entry name" value="Bac_rhamnosid6H"/>
</dbReference>
<dbReference type="InterPro" id="IPR008928">
    <property type="entry name" value="6-hairpin_glycosidase_sf"/>
</dbReference>
<feature type="domain" description="Bacterial alpha-L-rhamnosidase N-terminal" evidence="6">
    <location>
        <begin position="176"/>
        <end position="354"/>
    </location>
</feature>
<dbReference type="InterPro" id="IPR016007">
    <property type="entry name" value="Alpha_rhamnosid"/>
</dbReference>
<reference evidence="9" key="1">
    <citation type="journal article" date="2022" name="Cell">
        <title>Design, construction, and in vivo augmentation of a complex gut microbiome.</title>
        <authorList>
            <person name="Cheng A.G."/>
            <person name="Ho P.Y."/>
            <person name="Aranda-Diaz A."/>
            <person name="Jain S."/>
            <person name="Yu F.B."/>
            <person name="Meng X."/>
            <person name="Wang M."/>
            <person name="Iakiviak M."/>
            <person name="Nagashima K."/>
            <person name="Zhao A."/>
            <person name="Murugkar P."/>
            <person name="Patil A."/>
            <person name="Atabakhsh K."/>
            <person name="Weakley A."/>
            <person name="Yan J."/>
            <person name="Brumbaugh A.R."/>
            <person name="Higginbottom S."/>
            <person name="Dimas A."/>
            <person name="Shiver A.L."/>
            <person name="Deutschbauer A."/>
            <person name="Neff N."/>
            <person name="Sonnenburg J.L."/>
            <person name="Huang K.C."/>
            <person name="Fischbach M.A."/>
        </authorList>
    </citation>
    <scope>NUCLEOTIDE SEQUENCE</scope>
    <source>
        <strain evidence="9">AP11</strain>
    </source>
</reference>
<dbReference type="Pfam" id="PF25788">
    <property type="entry name" value="Ig_Rha78A_N"/>
    <property type="match status" value="1"/>
</dbReference>
<evidence type="ECO:0000256" key="1">
    <source>
        <dbReference type="ARBA" id="ARBA00001445"/>
    </source>
</evidence>
<evidence type="ECO:0000256" key="3">
    <source>
        <dbReference type="ARBA" id="ARBA00022801"/>
    </source>
</evidence>
<gene>
    <name evidence="9" type="ORF">NQ491_03645</name>
</gene>
<dbReference type="PANTHER" id="PTHR33307">
    <property type="entry name" value="ALPHA-RHAMNOSIDASE (EUROFUNG)"/>
    <property type="match status" value="1"/>
</dbReference>
<keyword evidence="3 9" id="KW-0378">Hydrolase</keyword>
<keyword evidence="10" id="KW-1185">Reference proteome</keyword>
<evidence type="ECO:0000313" key="10">
    <source>
        <dbReference type="Proteomes" id="UP001059295"/>
    </source>
</evidence>
<dbReference type="EC" id="3.2.1.40" evidence="2"/>
<feature type="signal peptide" evidence="4">
    <location>
        <begin position="1"/>
        <end position="25"/>
    </location>
</feature>
<comment type="catalytic activity">
    <reaction evidence="1">
        <text>Hydrolysis of terminal non-reducing alpha-L-rhamnose residues in alpha-L-rhamnosides.</text>
        <dbReference type="EC" id="3.2.1.40"/>
    </reaction>
</comment>
<accession>A0ABY5V2M6</accession>
<dbReference type="InterPro" id="IPR013737">
    <property type="entry name" value="Bac_rhamnosid_N"/>
</dbReference>
<dbReference type="InterPro" id="IPR012341">
    <property type="entry name" value="6hp_glycosidase-like_sf"/>
</dbReference>
<evidence type="ECO:0000256" key="2">
    <source>
        <dbReference type="ARBA" id="ARBA00012652"/>
    </source>
</evidence>
<dbReference type="PANTHER" id="PTHR33307:SF6">
    <property type="entry name" value="ALPHA-RHAMNOSIDASE (EUROFUNG)-RELATED"/>
    <property type="match status" value="1"/>
</dbReference>
<dbReference type="PROSITE" id="PS51257">
    <property type="entry name" value="PROKAR_LIPOPROTEIN"/>
    <property type="match status" value="1"/>
</dbReference>
<dbReference type="Gene3D" id="1.50.10.10">
    <property type="match status" value="1"/>
</dbReference>
<dbReference type="Gene3D" id="2.60.120.260">
    <property type="entry name" value="Galactose-binding domain-like"/>
    <property type="match status" value="2"/>
</dbReference>
<protein>
    <recommendedName>
        <fullName evidence="2">alpha-L-rhamnosidase</fullName>
        <ecNumber evidence="2">3.2.1.40</ecNumber>
    </recommendedName>
</protein>
<dbReference type="InterPro" id="IPR008902">
    <property type="entry name" value="Rhamnosid_concanavalin"/>
</dbReference>
<evidence type="ECO:0000259" key="5">
    <source>
        <dbReference type="Pfam" id="PF05592"/>
    </source>
</evidence>
<feature type="domain" description="Alpha-L-rhamnosidase C-terminal" evidence="8">
    <location>
        <begin position="816"/>
        <end position="889"/>
    </location>
</feature>
<dbReference type="PIRSF" id="PIRSF010631">
    <property type="entry name" value="A-rhamnsds"/>
    <property type="match status" value="1"/>
</dbReference>
<dbReference type="Pfam" id="PF17389">
    <property type="entry name" value="Bac_rhamnosid6H"/>
    <property type="match status" value="1"/>
</dbReference>
<sequence length="926" mass="103930">MMKKTTLFSLLVPAALLVGCHERSAVNGLTVEMLDCPLGVAAEHPRLSWRIESALPATVQTGYRILVSTDPGDLETGENLIWDSGDVPSDRSVLVPYEGPELESRRDYYWKVRVATNHGDTLWSEPSRWSMALLDDSDWQARWIGYDSCLNRTDTLGVFSRLAARYLRKEFDAGRDIAQARLYISGLGLYECYLNGCRVGEDVLAPTATDYTKTVCYNVYDVTDLLDEGVNTIGVILGNGRFFSMRTVTYTIPFTQVTIPGVRNYGYPKLLAQLEITDSEGNRTVVASDESWKLTTDGPIVANNEYDGETYDARLEMPGWSRNGYDDSSWRDARSVAAPEGRLTAQANPNIRVMDTVEPVSIAALNDSTWIVDMGQNMVGWLAVELEGRKDRPVRLRFAETLQDDGNLYVDNLRGAKATDLYTPAEDGTFSWTPRFTYHGFRYVEIAGAAAKPDLEKLKGEVVYDAMPTTGRFETSDSTINQVYRNAYWGLRGNYRSMPTDCPQRDERMGWLGDRAMECIGESFMFRQALLYEKWARDIRDSQLPDGMIPDLSPTYWPFYSENVTYPAAYLCVVDMLYNQYGDEEAVREHYPAMKKWIDYANERLVENDIVVKDVYGDWCMPPESPEMIHSQDPARVTDGRLVGTSFFYRLLNMMARFAAVAGHEEDIPAYLEQAARVKDAYNRMFLNPETGQYANNTVSAGLLSLVQGLVPDTLKQKVFDELVRRTEVDFDSHVSTGMIGMQFMMRGLSRYGRPDLALTLATNRTYPSWGYMIDRGATTIWELWNGDTADPAMNSGNHLMQLGDLIAWDWENLAGIQADPAAPGFKHILMKPDFPQGLEWVDASYESMYGMIGSHWKRTGGGLSWSVEIPANTTATLRVPASDVSQVEADGKPLAENPALTDVRASDGFVTFEAGSGSYRFLVGK</sequence>
<evidence type="ECO:0000259" key="7">
    <source>
        <dbReference type="Pfam" id="PF17389"/>
    </source>
</evidence>
<dbReference type="EMBL" id="CP102294">
    <property type="protein sequence ID" value="UWN57884.1"/>
    <property type="molecule type" value="Genomic_DNA"/>
</dbReference>
<evidence type="ECO:0000259" key="6">
    <source>
        <dbReference type="Pfam" id="PF08531"/>
    </source>
</evidence>
<dbReference type="Gene3D" id="2.60.420.10">
    <property type="entry name" value="Maltose phosphorylase, domain 3"/>
    <property type="match status" value="1"/>
</dbReference>
<feature type="domain" description="Alpha-L-rhamnosidase concanavalin-like" evidence="5">
    <location>
        <begin position="365"/>
        <end position="464"/>
    </location>
</feature>
<dbReference type="Gene3D" id="2.60.40.10">
    <property type="entry name" value="Immunoglobulins"/>
    <property type="match status" value="1"/>
</dbReference>
<dbReference type="GO" id="GO:0016787">
    <property type="term" value="F:hydrolase activity"/>
    <property type="evidence" value="ECO:0007669"/>
    <property type="project" value="UniProtKB-KW"/>
</dbReference>
<keyword evidence="4" id="KW-0732">Signal</keyword>
<dbReference type="Pfam" id="PF17390">
    <property type="entry name" value="Bac_rhamnosid_C"/>
    <property type="match status" value="1"/>
</dbReference>
<feature type="domain" description="Alpha-L-rhamnosidase six-hairpin glycosidase" evidence="7">
    <location>
        <begin position="469"/>
        <end position="812"/>
    </location>
</feature>
<dbReference type="Proteomes" id="UP001059295">
    <property type="component" value="Chromosome"/>
</dbReference>
<evidence type="ECO:0000313" key="9">
    <source>
        <dbReference type="EMBL" id="UWN57884.1"/>
    </source>
</evidence>
<organism evidence="9 10">
    <name type="scientific">Alistipes ihumii AP11</name>
    <dbReference type="NCBI Taxonomy" id="1211813"/>
    <lineage>
        <taxon>Bacteria</taxon>
        <taxon>Pseudomonadati</taxon>
        <taxon>Bacteroidota</taxon>
        <taxon>Bacteroidia</taxon>
        <taxon>Bacteroidales</taxon>
        <taxon>Rikenellaceae</taxon>
        <taxon>Alistipes</taxon>
    </lineage>
</organism>
<name>A0ABY5V2M6_9BACT</name>
<dbReference type="Pfam" id="PF05592">
    <property type="entry name" value="Bac_rhamnosid"/>
    <property type="match status" value="1"/>
</dbReference>
<evidence type="ECO:0000256" key="4">
    <source>
        <dbReference type="SAM" id="SignalP"/>
    </source>
</evidence>
<evidence type="ECO:0000259" key="8">
    <source>
        <dbReference type="Pfam" id="PF17390"/>
    </source>
</evidence>
<dbReference type="SUPFAM" id="SSF48208">
    <property type="entry name" value="Six-hairpin glycosidases"/>
    <property type="match status" value="1"/>
</dbReference>
<dbReference type="InterPro" id="IPR035398">
    <property type="entry name" value="Bac_rhamnosid_C"/>
</dbReference>
<proteinExistence type="predicted"/>
<dbReference type="InterPro" id="IPR013783">
    <property type="entry name" value="Ig-like_fold"/>
</dbReference>
<feature type="chain" id="PRO_5046761629" description="alpha-L-rhamnosidase" evidence="4">
    <location>
        <begin position="26"/>
        <end position="926"/>
    </location>
</feature>